<dbReference type="Ensembl" id="ENSPFOT00000022534.1">
    <property type="protein sequence ID" value="ENSPFOP00000026975.1"/>
    <property type="gene ID" value="ENSPFOG00000023815.1"/>
</dbReference>
<dbReference type="AlphaFoldDB" id="A0A096M6D4"/>
<evidence type="ECO:0008006" key="4">
    <source>
        <dbReference type="Google" id="ProtNLM"/>
    </source>
</evidence>
<evidence type="ECO:0000256" key="1">
    <source>
        <dbReference type="SAM" id="Phobius"/>
    </source>
</evidence>
<keyword evidence="3" id="KW-1185">Reference proteome</keyword>
<dbReference type="STRING" id="48698.ENSPFOP00000026975"/>
<dbReference type="EMBL" id="AYCK01026230">
    <property type="status" value="NOT_ANNOTATED_CDS"/>
    <property type="molecule type" value="Genomic_DNA"/>
</dbReference>
<evidence type="ECO:0000313" key="3">
    <source>
        <dbReference type="Proteomes" id="UP000028760"/>
    </source>
</evidence>
<keyword evidence="1" id="KW-0472">Membrane</keyword>
<protein>
    <recommendedName>
        <fullName evidence="4">Ig-like domain-containing protein</fullName>
    </recommendedName>
</protein>
<organism evidence="2 3">
    <name type="scientific">Poecilia formosa</name>
    <name type="common">Amazon molly</name>
    <name type="synonym">Limia formosa</name>
    <dbReference type="NCBI Taxonomy" id="48698"/>
    <lineage>
        <taxon>Eukaryota</taxon>
        <taxon>Metazoa</taxon>
        <taxon>Chordata</taxon>
        <taxon>Craniata</taxon>
        <taxon>Vertebrata</taxon>
        <taxon>Euteleostomi</taxon>
        <taxon>Actinopterygii</taxon>
        <taxon>Neopterygii</taxon>
        <taxon>Teleostei</taxon>
        <taxon>Neoteleostei</taxon>
        <taxon>Acanthomorphata</taxon>
        <taxon>Ovalentaria</taxon>
        <taxon>Atherinomorphae</taxon>
        <taxon>Cyprinodontiformes</taxon>
        <taxon>Poeciliidae</taxon>
        <taxon>Poeciliinae</taxon>
        <taxon>Poecilia</taxon>
    </lineage>
</organism>
<evidence type="ECO:0000313" key="2">
    <source>
        <dbReference type="Ensembl" id="ENSPFOP00000026975.1"/>
    </source>
</evidence>
<reference evidence="2" key="3">
    <citation type="submission" date="2025-09" db="UniProtKB">
        <authorList>
            <consortium name="Ensembl"/>
        </authorList>
    </citation>
    <scope>IDENTIFICATION</scope>
</reference>
<name>A0A096M6D4_POEFO</name>
<feature type="transmembrane region" description="Helical" evidence="1">
    <location>
        <begin position="215"/>
        <end position="236"/>
    </location>
</feature>
<dbReference type="GeneTree" id="ENSGT01150000287677"/>
<dbReference type="EMBL" id="AYCK01026229">
    <property type="status" value="NOT_ANNOTATED_CDS"/>
    <property type="molecule type" value="Genomic_DNA"/>
</dbReference>
<proteinExistence type="predicted"/>
<reference evidence="3" key="1">
    <citation type="submission" date="2013-10" db="EMBL/GenBank/DDBJ databases">
        <authorList>
            <person name="Schartl M."/>
            <person name="Warren W."/>
        </authorList>
    </citation>
    <scope>NUCLEOTIDE SEQUENCE [LARGE SCALE GENOMIC DNA]</scope>
    <source>
        <strain evidence="3">female</strain>
    </source>
</reference>
<dbReference type="Proteomes" id="UP000028760">
    <property type="component" value="Unassembled WGS sequence"/>
</dbReference>
<sequence>MDLSSPVFVPVRLIVSPSRSQLFKLESVTLTCEDENSSDGWTVRRNTTRGTRKGCEGWGKLNGSTCSISYIFNTTSGKNTCSSLWICKQTVSTLLTKNMAGLTKSINIRKISIRASFLITLKCFRSLLTQLVCCWIILLPAEFIKVGVFLNMAATKVKTGHLFSCSQPAFLSDQIKVTRAKVNTRITFKYKPTVAPPTSKAPPPASNPFQLLLTVMRHLLVLCPYIISTLLFVSLYQHR</sequence>
<accession>A0A096M6D4</accession>
<keyword evidence="1" id="KW-0812">Transmembrane</keyword>
<reference evidence="2" key="2">
    <citation type="submission" date="2025-08" db="UniProtKB">
        <authorList>
            <consortium name="Ensembl"/>
        </authorList>
    </citation>
    <scope>IDENTIFICATION</scope>
</reference>
<keyword evidence="1" id="KW-1133">Transmembrane helix</keyword>